<name>A0A7Y9XNK9_9GAMM</name>
<protein>
    <submittedName>
        <fullName evidence="3">Spore coat protein U-like protein</fullName>
    </submittedName>
</protein>
<comment type="caution">
    <text evidence="3">The sequence shown here is derived from an EMBL/GenBank/DDBJ whole genome shotgun (WGS) entry which is preliminary data.</text>
</comment>
<gene>
    <name evidence="3" type="ORF">FHR27_003200</name>
</gene>
<dbReference type="InterPro" id="IPR007893">
    <property type="entry name" value="Spore_coat_U/FanG"/>
</dbReference>
<dbReference type="PANTHER" id="PTHR37089">
    <property type="entry name" value="PROTEIN U-RELATED"/>
    <property type="match status" value="1"/>
</dbReference>
<dbReference type="Pfam" id="PF05229">
    <property type="entry name" value="SCPU"/>
    <property type="match status" value="1"/>
</dbReference>
<dbReference type="InterPro" id="IPR053167">
    <property type="entry name" value="Spore_coat_component"/>
</dbReference>
<keyword evidence="1" id="KW-0732">Signal</keyword>
<dbReference type="AlphaFoldDB" id="A0A7Y9XNK9"/>
<dbReference type="Proteomes" id="UP000578688">
    <property type="component" value="Unassembled WGS sequence"/>
</dbReference>
<evidence type="ECO:0000256" key="1">
    <source>
        <dbReference type="SAM" id="SignalP"/>
    </source>
</evidence>
<feature type="signal peptide" evidence="1">
    <location>
        <begin position="1"/>
        <end position="22"/>
    </location>
</feature>
<organism evidence="3 4">
    <name type="scientific">Phytopseudomonas flavescens</name>
    <dbReference type="NCBI Taxonomy" id="29435"/>
    <lineage>
        <taxon>Bacteria</taxon>
        <taxon>Pseudomonadati</taxon>
        <taxon>Pseudomonadota</taxon>
        <taxon>Gammaproteobacteria</taxon>
        <taxon>Pseudomonadales</taxon>
        <taxon>Pseudomonadaceae</taxon>
        <taxon>Phytopseudomonas</taxon>
    </lineage>
</organism>
<sequence length="170" mass="17867">MYGYRPVQFVALLALAPGLLSAASKTATIGLFAEILPACSAGSTAANDLGQFGTFDLGTHSILRSQLDVVGQPGNGALRVNCLSNTPYQVLISAGGSGNVNARRLQGPSAQIAYNLYTSASYQTVWDNTVGISRTGTGQDQWLPVYGRVPAQRSPAAGIYRDTVTVTVKW</sequence>
<dbReference type="PANTHER" id="PTHR37089:SF4">
    <property type="entry name" value="EXPORTED PROTEIN"/>
    <property type="match status" value="1"/>
</dbReference>
<proteinExistence type="predicted"/>
<dbReference type="EMBL" id="JACBYV010000001">
    <property type="protein sequence ID" value="NYH74590.1"/>
    <property type="molecule type" value="Genomic_DNA"/>
</dbReference>
<dbReference type="SMART" id="SM00972">
    <property type="entry name" value="SCPU"/>
    <property type="match status" value="1"/>
</dbReference>
<keyword evidence="4" id="KW-1185">Reference proteome</keyword>
<accession>A0A7Y9XNK9</accession>
<keyword evidence="3" id="KW-0167">Capsid protein</keyword>
<evidence type="ECO:0000313" key="3">
    <source>
        <dbReference type="EMBL" id="NYH74590.1"/>
    </source>
</evidence>
<dbReference type="RefSeq" id="WP_052493762.1">
    <property type="nucleotide sequence ID" value="NZ_JACBYV010000001.1"/>
</dbReference>
<feature type="chain" id="PRO_5030553811" evidence="1">
    <location>
        <begin position="23"/>
        <end position="170"/>
    </location>
</feature>
<evidence type="ECO:0000259" key="2">
    <source>
        <dbReference type="Pfam" id="PF05229"/>
    </source>
</evidence>
<feature type="domain" description="Spore coat protein U/FanG" evidence="2">
    <location>
        <begin position="26"/>
        <end position="167"/>
    </location>
</feature>
<evidence type="ECO:0000313" key="4">
    <source>
        <dbReference type="Proteomes" id="UP000578688"/>
    </source>
</evidence>
<reference evidence="3 4" key="1">
    <citation type="submission" date="2020-07" db="EMBL/GenBank/DDBJ databases">
        <title>Genomic analyses of the natural microbiome of Caenorhabditis elegans.</title>
        <authorList>
            <person name="Samuel B."/>
        </authorList>
    </citation>
    <scope>NUCLEOTIDE SEQUENCE [LARGE SCALE GENOMIC DNA]</scope>
    <source>
        <strain evidence="3 4">BIGb0408</strain>
    </source>
</reference>
<keyword evidence="3" id="KW-0946">Virion</keyword>